<feature type="domain" description="Transposable element P transposase-like C-terminal" evidence="1">
    <location>
        <begin position="78"/>
        <end position="117"/>
    </location>
</feature>
<gene>
    <name evidence="2" type="ORF">HAZT_HAZT003920</name>
</gene>
<name>A0A6A0GRD7_HYAAZ</name>
<dbReference type="AlphaFoldDB" id="A0A6A0GRD7"/>
<dbReference type="InterPro" id="IPR022242">
    <property type="entry name" value="TNP-like_C"/>
</dbReference>
<organism evidence="2">
    <name type="scientific">Hyalella azteca</name>
    <name type="common">Amphipod</name>
    <dbReference type="NCBI Taxonomy" id="294128"/>
    <lineage>
        <taxon>Eukaryota</taxon>
        <taxon>Metazoa</taxon>
        <taxon>Ecdysozoa</taxon>
        <taxon>Arthropoda</taxon>
        <taxon>Crustacea</taxon>
        <taxon>Multicrustacea</taxon>
        <taxon>Malacostraca</taxon>
        <taxon>Eumalacostraca</taxon>
        <taxon>Peracarida</taxon>
        <taxon>Amphipoda</taxon>
        <taxon>Senticaudata</taxon>
        <taxon>Talitrida</taxon>
        <taxon>Talitroidea</taxon>
        <taxon>Hyalellidae</taxon>
        <taxon>Hyalella</taxon>
    </lineage>
</organism>
<dbReference type="Proteomes" id="UP000711488">
    <property type="component" value="Unassembled WGS sequence"/>
</dbReference>
<evidence type="ECO:0000313" key="2">
    <source>
        <dbReference type="EMBL" id="KAA0185446.1"/>
    </source>
</evidence>
<reference evidence="2" key="2">
    <citation type="journal article" date="2018" name="Environ. Sci. Technol.">
        <title>The Toxicogenome of Hyalella azteca: A Model for Sediment Ecotoxicology and Evolutionary Toxicology.</title>
        <authorList>
            <person name="Poynton H.C."/>
            <person name="Hasenbein S."/>
            <person name="Benoit J.B."/>
            <person name="Sepulveda M.S."/>
            <person name="Poelchau M.F."/>
            <person name="Hughes D.S.T."/>
            <person name="Murali S.C."/>
            <person name="Chen S."/>
            <person name="Glastad K.M."/>
            <person name="Goodisman M.A.D."/>
            <person name="Werren J.H."/>
            <person name="Vineis J.H."/>
            <person name="Bowen J.L."/>
            <person name="Friedrich M."/>
            <person name="Jones J."/>
            <person name="Robertson H.M."/>
            <person name="Feyereisen R."/>
            <person name="Mechler-Hickson A."/>
            <person name="Mathers N."/>
            <person name="Lee C.E."/>
            <person name="Colbourne J.K."/>
            <person name="Biales A."/>
            <person name="Johnston J.S."/>
            <person name="Wellborn G.A."/>
            <person name="Rosendale A.J."/>
            <person name="Cridge A.G."/>
            <person name="Munoz-Torres M.C."/>
            <person name="Bain P.A."/>
            <person name="Manny A.R."/>
            <person name="Major K.M."/>
            <person name="Lambert F.N."/>
            <person name="Vulpe C.D."/>
            <person name="Tuck P."/>
            <person name="Blalock B.J."/>
            <person name="Lin Y.Y."/>
            <person name="Smith M.E."/>
            <person name="Ochoa-Acuna H."/>
            <person name="Chen M.M."/>
            <person name="Childers C.P."/>
            <person name="Qu J."/>
            <person name="Dugan S."/>
            <person name="Lee S.L."/>
            <person name="Chao H."/>
            <person name="Dinh H."/>
            <person name="Han Y."/>
            <person name="Doddapaneni H."/>
            <person name="Worley K.C."/>
            <person name="Muzny D.M."/>
            <person name="Gibbs R.A."/>
            <person name="Richards S."/>
        </authorList>
    </citation>
    <scope>NUCLEOTIDE SEQUENCE</scope>
    <source>
        <strain evidence="2">HAZT.00-mixed</strain>
        <tissue evidence="2">Whole organism</tissue>
    </source>
</reference>
<protein>
    <recommendedName>
        <fullName evidence="1">Transposable element P transposase-like C-terminal domain-containing protein</fullName>
    </recommendedName>
</protein>
<sequence>MGSINDHPSPLDFKHRIKKYVLGRQQTLVALEPNTVLALDDDVVACGIKQLASASAVSPRLESPCLTSDVFRNISLPNDDTNSDCAVEVPENEEEAFKYVLGFIAHKFPQVSSNLADSGSWIAHVSKGGLTSMKPELQFPILEVLRVPSDSTMVLK</sequence>
<proteinExistence type="predicted"/>
<dbReference type="EMBL" id="JQDR03016290">
    <property type="protein sequence ID" value="KAA0185446.1"/>
    <property type="molecule type" value="Genomic_DNA"/>
</dbReference>
<reference evidence="2" key="3">
    <citation type="submission" date="2019-06" db="EMBL/GenBank/DDBJ databases">
        <authorList>
            <person name="Poynton C."/>
            <person name="Hasenbein S."/>
            <person name="Benoit J.B."/>
            <person name="Sepulveda M.S."/>
            <person name="Poelchau M.F."/>
            <person name="Murali S.C."/>
            <person name="Chen S."/>
            <person name="Glastad K.M."/>
            <person name="Werren J.H."/>
            <person name="Vineis J.H."/>
            <person name="Bowen J.L."/>
            <person name="Friedrich M."/>
            <person name="Jones J."/>
            <person name="Robertson H.M."/>
            <person name="Feyereisen R."/>
            <person name="Mechler-Hickson A."/>
            <person name="Mathers N."/>
            <person name="Lee C.E."/>
            <person name="Colbourne J.K."/>
            <person name="Biales A."/>
            <person name="Johnston J.S."/>
            <person name="Wellborn G.A."/>
            <person name="Rosendale A.J."/>
            <person name="Cridge A.G."/>
            <person name="Munoz-Torres M.C."/>
            <person name="Bain P.A."/>
            <person name="Manny A.R."/>
            <person name="Major K.M."/>
            <person name="Lambert F.N."/>
            <person name="Vulpe C.D."/>
            <person name="Tuck P."/>
            <person name="Blalock B.J."/>
            <person name="Lin Y.-Y."/>
            <person name="Smith M.E."/>
            <person name="Ochoa-Acuna H."/>
            <person name="Chen M.-J.M."/>
            <person name="Childers C.P."/>
            <person name="Qu J."/>
            <person name="Dugan S."/>
            <person name="Lee S.L."/>
            <person name="Chao H."/>
            <person name="Dinh H."/>
            <person name="Han Y."/>
            <person name="Doddapaneni H."/>
            <person name="Worley K.C."/>
            <person name="Muzny D.M."/>
            <person name="Gibbs R.A."/>
            <person name="Richards S."/>
        </authorList>
    </citation>
    <scope>NUCLEOTIDE SEQUENCE</scope>
    <source>
        <strain evidence="2">HAZT.00-mixed</strain>
        <tissue evidence="2">Whole organism</tissue>
    </source>
</reference>
<reference evidence="2" key="1">
    <citation type="submission" date="2014-08" db="EMBL/GenBank/DDBJ databases">
        <authorList>
            <person name="Murali S."/>
            <person name="Richards S."/>
            <person name="Bandaranaike D."/>
            <person name="Bellair M."/>
            <person name="Blankenburg K."/>
            <person name="Chao H."/>
            <person name="Dinh H."/>
            <person name="Doddapaneni H."/>
            <person name="Dugan-Rocha S."/>
            <person name="Elkadiri S."/>
            <person name="Gnanaolivu R."/>
            <person name="Hughes D."/>
            <person name="Lee S."/>
            <person name="Li M."/>
            <person name="Ming W."/>
            <person name="Munidasa M."/>
            <person name="Muniz J."/>
            <person name="Nguyen L."/>
            <person name="Osuji N."/>
            <person name="Pu L.-L."/>
            <person name="Puazo M."/>
            <person name="Skinner E."/>
            <person name="Qu C."/>
            <person name="Quiroz J."/>
            <person name="Raj R."/>
            <person name="Weissenberger G."/>
            <person name="Xin Y."/>
            <person name="Zou X."/>
            <person name="Han Y."/>
            <person name="Worley K."/>
            <person name="Muzny D."/>
            <person name="Gibbs R."/>
        </authorList>
    </citation>
    <scope>NUCLEOTIDE SEQUENCE</scope>
    <source>
        <strain evidence="2">HAZT.00-mixed</strain>
        <tissue evidence="2">Whole organism</tissue>
    </source>
</reference>
<evidence type="ECO:0000259" key="1">
    <source>
        <dbReference type="Pfam" id="PF12596"/>
    </source>
</evidence>
<accession>A0A6A0GRD7</accession>
<dbReference type="Pfam" id="PF12596">
    <property type="entry name" value="Tnp_P_element_C"/>
    <property type="match status" value="1"/>
</dbReference>
<comment type="caution">
    <text evidence="2">The sequence shown here is derived from an EMBL/GenBank/DDBJ whole genome shotgun (WGS) entry which is preliminary data.</text>
</comment>